<gene>
    <name evidence="1" type="ORF">MFLAVUS_009564</name>
</gene>
<keyword evidence="2" id="KW-1185">Reference proteome</keyword>
<dbReference type="PANTHER" id="PTHR28180">
    <property type="entry name" value="CONSERVED MITOCHONDRIAL PROTEIN-RELATED"/>
    <property type="match status" value="1"/>
</dbReference>
<dbReference type="EMBL" id="BAABUK010000029">
    <property type="protein sequence ID" value="GAA5816042.1"/>
    <property type="molecule type" value="Genomic_DNA"/>
</dbReference>
<dbReference type="SUPFAM" id="SSF69118">
    <property type="entry name" value="AhpD-like"/>
    <property type="match status" value="1"/>
</dbReference>
<evidence type="ECO:0008006" key="3">
    <source>
        <dbReference type="Google" id="ProtNLM"/>
    </source>
</evidence>
<evidence type="ECO:0000313" key="1">
    <source>
        <dbReference type="EMBL" id="GAA5816042.1"/>
    </source>
</evidence>
<dbReference type="InterPro" id="IPR029032">
    <property type="entry name" value="AhpD-like"/>
</dbReference>
<reference evidence="1 2" key="1">
    <citation type="submission" date="2024-04" db="EMBL/GenBank/DDBJ databases">
        <title>genome sequences of Mucor flavus KT1a and Helicostylum pulchrum KT1b strains isolated from the surface of a dry-aged beef.</title>
        <authorList>
            <person name="Toyotome T."/>
            <person name="Hosono M."/>
            <person name="Torimaru M."/>
            <person name="Fukuda K."/>
            <person name="Mikami N."/>
        </authorList>
    </citation>
    <scope>NUCLEOTIDE SEQUENCE [LARGE SCALE GENOMIC DNA]</scope>
    <source>
        <strain evidence="1 2">KT1a</strain>
    </source>
</reference>
<sequence length="223" mass="25095">MNAETKQIYIELTKLITTKGLTPSLAAMLLCVALSASNHPHGIPIVVNKYLQQIETVQDQVKWIEYTRNAIVKSSVLSGIPRAINSQTAMYNSLPELYQSLLRKSPTLNQTENYWESRGSKLLRAVYGEEYDNADYILNNASSDLWGWIEQAYGNVFAETTYLGYIETELDVIVTLVQMNTLPQLKNHLKGAIRVGATEEQVKAALLIAHTVRDAFFLNKSRL</sequence>
<protein>
    <recommendedName>
        <fullName evidence="3">Carboxymuconolactone decarboxylase-like domain-containing protein</fullName>
    </recommendedName>
</protein>
<proteinExistence type="predicted"/>
<accession>A0ABP9ZAC6</accession>
<dbReference type="PANTHER" id="PTHR28180:SF2">
    <property type="entry name" value="PEROXISOMAL PROTEIN 2"/>
    <property type="match status" value="1"/>
</dbReference>
<dbReference type="Proteomes" id="UP001473302">
    <property type="component" value="Unassembled WGS sequence"/>
</dbReference>
<evidence type="ECO:0000313" key="2">
    <source>
        <dbReference type="Proteomes" id="UP001473302"/>
    </source>
</evidence>
<dbReference type="Gene3D" id="1.20.1290.10">
    <property type="entry name" value="AhpD-like"/>
    <property type="match status" value="1"/>
</dbReference>
<comment type="caution">
    <text evidence="1">The sequence shown here is derived from an EMBL/GenBank/DDBJ whole genome shotgun (WGS) entry which is preliminary data.</text>
</comment>
<organism evidence="1 2">
    <name type="scientific">Mucor flavus</name>
    <dbReference type="NCBI Taxonomy" id="439312"/>
    <lineage>
        <taxon>Eukaryota</taxon>
        <taxon>Fungi</taxon>
        <taxon>Fungi incertae sedis</taxon>
        <taxon>Mucoromycota</taxon>
        <taxon>Mucoromycotina</taxon>
        <taxon>Mucoromycetes</taxon>
        <taxon>Mucorales</taxon>
        <taxon>Mucorineae</taxon>
        <taxon>Mucoraceae</taxon>
        <taxon>Mucor</taxon>
    </lineage>
</organism>
<dbReference type="InterPro" id="IPR052999">
    <property type="entry name" value="PTS1_Protein"/>
</dbReference>
<name>A0ABP9ZAC6_9FUNG</name>